<sequence>MTQHTDDFLHDCTTVTADGSLVSVDEVEGLYLYWRSLRAADSSGDRVDDSTRDSTDDSVETAAVLDALYARGVEPIQRNGVDYVEGLVLTGPVVADFIVVCDFAGVWGQPELWELAAVQEVVTAS</sequence>
<evidence type="ECO:0000313" key="1">
    <source>
        <dbReference type="EMBL" id="MDN4610856.1"/>
    </source>
</evidence>
<reference evidence="1" key="1">
    <citation type="submission" date="2023-06" db="EMBL/GenBank/DDBJ databases">
        <title>MT1 and MT2 Draft Genomes of Novel Species.</title>
        <authorList>
            <person name="Venkateswaran K."/>
        </authorList>
    </citation>
    <scope>NUCLEOTIDE SEQUENCE</scope>
    <source>
        <strain evidence="1">IIF3SC-B10</strain>
    </source>
</reference>
<keyword evidence="2" id="KW-1185">Reference proteome</keyword>
<evidence type="ECO:0000313" key="2">
    <source>
        <dbReference type="Proteomes" id="UP001174209"/>
    </source>
</evidence>
<proteinExistence type="predicted"/>
<gene>
    <name evidence="1" type="ORF">P5G52_08220</name>
</gene>
<dbReference type="Proteomes" id="UP001174209">
    <property type="component" value="Unassembled WGS sequence"/>
</dbReference>
<dbReference type="RefSeq" id="WP_301226375.1">
    <property type="nucleotide sequence ID" value="NZ_JAROCG010000001.1"/>
</dbReference>
<protein>
    <submittedName>
        <fullName evidence="1">Uncharacterized protein</fullName>
    </submittedName>
</protein>
<comment type="caution">
    <text evidence="1">The sequence shown here is derived from an EMBL/GenBank/DDBJ whole genome shotgun (WGS) entry which is preliminary data.</text>
</comment>
<organism evidence="1 2">
    <name type="scientific">Arthrobacter burdickii</name>
    <dbReference type="NCBI Taxonomy" id="3035920"/>
    <lineage>
        <taxon>Bacteria</taxon>
        <taxon>Bacillati</taxon>
        <taxon>Actinomycetota</taxon>
        <taxon>Actinomycetes</taxon>
        <taxon>Micrococcales</taxon>
        <taxon>Micrococcaceae</taxon>
        <taxon>Arthrobacter</taxon>
    </lineage>
</organism>
<name>A0ABT8K0A2_9MICC</name>
<accession>A0ABT8K0A2</accession>
<dbReference type="EMBL" id="JAROCG010000001">
    <property type="protein sequence ID" value="MDN4610856.1"/>
    <property type="molecule type" value="Genomic_DNA"/>
</dbReference>